<accession>A0A834W793</accession>
<keyword evidence="2" id="KW-1185">Reference proteome</keyword>
<sequence length="86" mass="9952">MRVGGEREPLIEHDRKNSLTERDGLMPLILLEAFFLFQEIFERDGRTPMPVVWVEEVFPVDVLLGVFRDKRLILTFAVTFAMANAT</sequence>
<proteinExistence type="predicted"/>
<protein>
    <submittedName>
        <fullName evidence="1">Uncharacterized protein</fullName>
    </submittedName>
</protein>
<dbReference type="AlphaFoldDB" id="A0A834W793"/>
<comment type="caution">
    <text evidence="1">The sequence shown here is derived from an EMBL/GenBank/DDBJ whole genome shotgun (WGS) entry which is preliminary data.</text>
</comment>
<gene>
    <name evidence="1" type="ORF">G2W53_035129</name>
</gene>
<name>A0A834W793_9FABA</name>
<reference evidence="1" key="1">
    <citation type="submission" date="2020-09" db="EMBL/GenBank/DDBJ databases">
        <title>Genome-Enabled Discovery of Anthraquinone Biosynthesis in Senna tora.</title>
        <authorList>
            <person name="Kang S.-H."/>
            <person name="Pandey R.P."/>
            <person name="Lee C.-M."/>
            <person name="Sim J.-S."/>
            <person name="Jeong J.-T."/>
            <person name="Choi B.-S."/>
            <person name="Jung M."/>
            <person name="Ginzburg D."/>
            <person name="Zhao K."/>
            <person name="Won S.Y."/>
            <person name="Oh T.-J."/>
            <person name="Yu Y."/>
            <person name="Kim N.-H."/>
            <person name="Lee O.R."/>
            <person name="Lee T.-H."/>
            <person name="Bashyal P."/>
            <person name="Kim T.-S."/>
            <person name="Lee W.-H."/>
            <person name="Kawkins C."/>
            <person name="Kim C.-K."/>
            <person name="Kim J.S."/>
            <person name="Ahn B.O."/>
            <person name="Rhee S.Y."/>
            <person name="Sohng J.K."/>
        </authorList>
    </citation>
    <scope>NUCLEOTIDE SEQUENCE</scope>
    <source>
        <tissue evidence="1">Leaf</tissue>
    </source>
</reference>
<evidence type="ECO:0000313" key="2">
    <source>
        <dbReference type="Proteomes" id="UP000634136"/>
    </source>
</evidence>
<dbReference type="Proteomes" id="UP000634136">
    <property type="component" value="Unassembled WGS sequence"/>
</dbReference>
<organism evidence="1 2">
    <name type="scientific">Senna tora</name>
    <dbReference type="NCBI Taxonomy" id="362788"/>
    <lineage>
        <taxon>Eukaryota</taxon>
        <taxon>Viridiplantae</taxon>
        <taxon>Streptophyta</taxon>
        <taxon>Embryophyta</taxon>
        <taxon>Tracheophyta</taxon>
        <taxon>Spermatophyta</taxon>
        <taxon>Magnoliopsida</taxon>
        <taxon>eudicotyledons</taxon>
        <taxon>Gunneridae</taxon>
        <taxon>Pentapetalae</taxon>
        <taxon>rosids</taxon>
        <taxon>fabids</taxon>
        <taxon>Fabales</taxon>
        <taxon>Fabaceae</taxon>
        <taxon>Caesalpinioideae</taxon>
        <taxon>Cassia clade</taxon>
        <taxon>Senna</taxon>
    </lineage>
</organism>
<evidence type="ECO:0000313" key="1">
    <source>
        <dbReference type="EMBL" id="KAF7808386.1"/>
    </source>
</evidence>
<dbReference type="EMBL" id="JAAIUW010000011">
    <property type="protein sequence ID" value="KAF7808386.1"/>
    <property type="molecule type" value="Genomic_DNA"/>
</dbReference>